<feature type="compositionally biased region" description="Polar residues" evidence="1">
    <location>
        <begin position="1"/>
        <end position="11"/>
    </location>
</feature>
<keyword evidence="3" id="KW-1185">Reference proteome</keyword>
<feature type="compositionally biased region" description="Basic and acidic residues" evidence="1">
    <location>
        <begin position="152"/>
        <end position="163"/>
    </location>
</feature>
<feature type="compositionally biased region" description="Basic and acidic residues" evidence="1">
    <location>
        <begin position="177"/>
        <end position="221"/>
    </location>
</feature>
<dbReference type="Proteomes" id="UP000799423">
    <property type="component" value="Unassembled WGS sequence"/>
</dbReference>
<feature type="region of interest" description="Disordered" evidence="1">
    <location>
        <begin position="1"/>
        <end position="280"/>
    </location>
</feature>
<gene>
    <name evidence="2" type="ORF">T440DRAFT_517771</name>
</gene>
<feature type="compositionally biased region" description="Gly residues" evidence="1">
    <location>
        <begin position="222"/>
        <end position="246"/>
    </location>
</feature>
<accession>A0A6A7B7W1</accession>
<protein>
    <submittedName>
        <fullName evidence="2">Uncharacterized protein</fullName>
    </submittedName>
</protein>
<reference evidence="2" key="1">
    <citation type="submission" date="2020-01" db="EMBL/GenBank/DDBJ databases">
        <authorList>
            <consortium name="DOE Joint Genome Institute"/>
            <person name="Haridas S."/>
            <person name="Albert R."/>
            <person name="Binder M."/>
            <person name="Bloem J."/>
            <person name="Labutti K."/>
            <person name="Salamov A."/>
            <person name="Andreopoulos B."/>
            <person name="Baker S.E."/>
            <person name="Barry K."/>
            <person name="Bills G."/>
            <person name="Bluhm B.H."/>
            <person name="Cannon C."/>
            <person name="Castanera R."/>
            <person name="Culley D.E."/>
            <person name="Daum C."/>
            <person name="Ezra D."/>
            <person name="Gonzalez J.B."/>
            <person name="Henrissat B."/>
            <person name="Kuo A."/>
            <person name="Liang C."/>
            <person name="Lipzen A."/>
            <person name="Lutzoni F."/>
            <person name="Magnuson J."/>
            <person name="Mondo S."/>
            <person name="Nolan M."/>
            <person name="Ohm R."/>
            <person name="Pangilinan J."/>
            <person name="Park H.-J."/>
            <person name="Ramirez L."/>
            <person name="Alfaro M."/>
            <person name="Sun H."/>
            <person name="Tritt A."/>
            <person name="Yoshinaga Y."/>
            <person name="Zwiers L.-H."/>
            <person name="Turgeon B.G."/>
            <person name="Goodwin S.B."/>
            <person name="Spatafora J.W."/>
            <person name="Crous P.W."/>
            <person name="Grigoriev I.V."/>
        </authorList>
    </citation>
    <scope>NUCLEOTIDE SEQUENCE</scope>
    <source>
        <strain evidence="2">IPT5</strain>
    </source>
</reference>
<evidence type="ECO:0000256" key="1">
    <source>
        <dbReference type="SAM" id="MobiDB-lite"/>
    </source>
</evidence>
<sequence>MPRNGDGSSDNGPIEGHEIVHGTSGDKSLQHTKHVAPVPDVEAGDSLPGMGAGGVADVVQGDSEEFGTNEPKKDPLDDSNDGNDTTMPDRDSTRDSPSSRPTGPKRQKTGDVAVSGLQTESSSFSGSRSKSNNSSGASKASAGSSDPNDLEQISRHKAEKYVALDEDEVAISSAGTEAEKREARADRRADALGEEKDKGKAEKEGGHADVEALHGEADSRGPGRGGKTSGGDGSSTGTGARKGGNGNDKSDSGGDDEGNDLEKVQRHQAEKYGAVNLEKE</sequence>
<organism evidence="2 3">
    <name type="scientific">Plenodomus tracheiphilus IPT5</name>
    <dbReference type="NCBI Taxonomy" id="1408161"/>
    <lineage>
        <taxon>Eukaryota</taxon>
        <taxon>Fungi</taxon>
        <taxon>Dikarya</taxon>
        <taxon>Ascomycota</taxon>
        <taxon>Pezizomycotina</taxon>
        <taxon>Dothideomycetes</taxon>
        <taxon>Pleosporomycetidae</taxon>
        <taxon>Pleosporales</taxon>
        <taxon>Pleosporineae</taxon>
        <taxon>Leptosphaeriaceae</taxon>
        <taxon>Plenodomus</taxon>
    </lineage>
</organism>
<feature type="compositionally biased region" description="Basic and acidic residues" evidence="1">
    <location>
        <begin position="260"/>
        <end position="270"/>
    </location>
</feature>
<dbReference type="EMBL" id="MU006304">
    <property type="protein sequence ID" value="KAF2850857.1"/>
    <property type="molecule type" value="Genomic_DNA"/>
</dbReference>
<name>A0A6A7B7W1_9PLEO</name>
<evidence type="ECO:0000313" key="3">
    <source>
        <dbReference type="Proteomes" id="UP000799423"/>
    </source>
</evidence>
<feature type="compositionally biased region" description="Low complexity" evidence="1">
    <location>
        <begin position="121"/>
        <end position="145"/>
    </location>
</feature>
<evidence type="ECO:0000313" key="2">
    <source>
        <dbReference type="EMBL" id="KAF2850857.1"/>
    </source>
</evidence>
<dbReference type="AlphaFoldDB" id="A0A6A7B7W1"/>
<proteinExistence type="predicted"/>
<dbReference type="OrthoDB" id="3693675at2759"/>